<dbReference type="SMART" id="SM00471">
    <property type="entry name" value="HDc"/>
    <property type="match status" value="1"/>
</dbReference>
<proteinExistence type="predicted"/>
<dbReference type="AlphaFoldDB" id="X0UMB2"/>
<protein>
    <recommendedName>
        <fullName evidence="1">HD-GYP domain-containing protein</fullName>
    </recommendedName>
</protein>
<dbReference type="Pfam" id="PF13487">
    <property type="entry name" value="HD_5"/>
    <property type="match status" value="1"/>
</dbReference>
<accession>X0UMB2</accession>
<organism evidence="2">
    <name type="scientific">marine sediment metagenome</name>
    <dbReference type="NCBI Taxonomy" id="412755"/>
    <lineage>
        <taxon>unclassified sequences</taxon>
        <taxon>metagenomes</taxon>
        <taxon>ecological metagenomes</taxon>
    </lineage>
</organism>
<feature type="non-terminal residue" evidence="2">
    <location>
        <position position="1"/>
    </location>
</feature>
<dbReference type="InterPro" id="IPR029016">
    <property type="entry name" value="GAF-like_dom_sf"/>
</dbReference>
<dbReference type="InterPro" id="IPR003607">
    <property type="entry name" value="HD/PDEase_dom"/>
</dbReference>
<evidence type="ECO:0000259" key="1">
    <source>
        <dbReference type="PROSITE" id="PS51832"/>
    </source>
</evidence>
<dbReference type="PANTHER" id="PTHR45228:SF1">
    <property type="entry name" value="CYCLIC DI-GMP PHOSPHODIESTERASE TM_0186"/>
    <property type="match status" value="1"/>
</dbReference>
<sequence length="266" mass="28859">ASGYRTRSILAIPLMRPNGECVGVLQLINHIVPGGAVGAFGDDDRTTIASLASMAAVTIHNALLQDQLKEAQLDCIIRLSVAAEFRDDDTADHIRRISQSSALIAAALGENREFVERIQHASPMHDVGKIGIPDAILQKPGPLTPAEREIVQTHPQIGADILGDPANELIAMARDVALTHHERFDGKGYPQGLSGERIPLSGRIVGLADVFDALVSKRCYKDPVPLEEGLAAIRCEEGKHFDPRVMKAFFSRADVVLAYYGDVWRS</sequence>
<dbReference type="PROSITE" id="PS51832">
    <property type="entry name" value="HD_GYP"/>
    <property type="match status" value="1"/>
</dbReference>
<dbReference type="InterPro" id="IPR037522">
    <property type="entry name" value="HD_GYP_dom"/>
</dbReference>
<dbReference type="SUPFAM" id="SSF55781">
    <property type="entry name" value="GAF domain-like"/>
    <property type="match status" value="1"/>
</dbReference>
<reference evidence="2" key="1">
    <citation type="journal article" date="2014" name="Front. Microbiol.">
        <title>High frequency of phylogenetically diverse reductive dehalogenase-homologous genes in deep subseafloor sedimentary metagenomes.</title>
        <authorList>
            <person name="Kawai M."/>
            <person name="Futagami T."/>
            <person name="Toyoda A."/>
            <person name="Takaki Y."/>
            <person name="Nishi S."/>
            <person name="Hori S."/>
            <person name="Arai W."/>
            <person name="Tsubouchi T."/>
            <person name="Morono Y."/>
            <person name="Uchiyama I."/>
            <person name="Ito T."/>
            <person name="Fujiyama A."/>
            <person name="Inagaki F."/>
            <person name="Takami H."/>
        </authorList>
    </citation>
    <scope>NUCLEOTIDE SEQUENCE</scope>
    <source>
        <strain evidence="2">Expedition CK06-06</strain>
    </source>
</reference>
<dbReference type="PANTHER" id="PTHR45228">
    <property type="entry name" value="CYCLIC DI-GMP PHOSPHODIESTERASE TM_0186-RELATED"/>
    <property type="match status" value="1"/>
</dbReference>
<comment type="caution">
    <text evidence="2">The sequence shown here is derived from an EMBL/GenBank/DDBJ whole genome shotgun (WGS) entry which is preliminary data.</text>
</comment>
<evidence type="ECO:0000313" key="2">
    <source>
        <dbReference type="EMBL" id="GAF89635.1"/>
    </source>
</evidence>
<gene>
    <name evidence="2" type="ORF">S01H1_18810</name>
</gene>
<name>X0UMB2_9ZZZZ</name>
<dbReference type="InterPro" id="IPR052020">
    <property type="entry name" value="Cyclic_di-GMP/3'3'-cGAMP_PDE"/>
</dbReference>
<dbReference type="SUPFAM" id="SSF109604">
    <property type="entry name" value="HD-domain/PDEase-like"/>
    <property type="match status" value="1"/>
</dbReference>
<dbReference type="EMBL" id="BARS01010090">
    <property type="protein sequence ID" value="GAF89635.1"/>
    <property type="molecule type" value="Genomic_DNA"/>
</dbReference>
<feature type="domain" description="HD-GYP" evidence="1">
    <location>
        <begin position="68"/>
        <end position="265"/>
    </location>
</feature>
<dbReference type="Gene3D" id="1.10.3210.10">
    <property type="entry name" value="Hypothetical protein af1432"/>
    <property type="match status" value="1"/>
</dbReference>
<dbReference type="CDD" id="cd00077">
    <property type="entry name" value="HDc"/>
    <property type="match status" value="1"/>
</dbReference>
<dbReference type="Gene3D" id="3.30.450.40">
    <property type="match status" value="1"/>
</dbReference>